<keyword evidence="7 11" id="KW-1133">Transmembrane helix</keyword>
<evidence type="ECO:0000259" key="13">
    <source>
        <dbReference type="PROSITE" id="PS50104"/>
    </source>
</evidence>
<dbReference type="InterPro" id="IPR035897">
    <property type="entry name" value="Toll_tir_struct_dom_sf"/>
</dbReference>
<dbReference type="AlphaFoldDB" id="A0A9B7CW61"/>
<dbReference type="SMART" id="SM00364">
    <property type="entry name" value="LRR_BAC"/>
    <property type="match status" value="6"/>
</dbReference>
<dbReference type="FunFam" id="3.40.50.10140:FF:000020">
    <property type="entry name" value="Blast:Protein toll"/>
    <property type="match status" value="1"/>
</dbReference>
<keyword evidence="14" id="KW-1185">Reference proteome</keyword>
<keyword evidence="9" id="KW-0675">Receptor</keyword>
<dbReference type="InterPro" id="IPR003591">
    <property type="entry name" value="Leu-rich_rpt_typical-subtyp"/>
</dbReference>
<evidence type="ECO:0000256" key="6">
    <source>
        <dbReference type="ARBA" id="ARBA00022737"/>
    </source>
</evidence>
<protein>
    <submittedName>
        <fullName evidence="15">Protein toll</fullName>
    </submittedName>
</protein>
<dbReference type="SUPFAM" id="SSF52200">
    <property type="entry name" value="Toll/Interleukin receptor TIR domain"/>
    <property type="match status" value="1"/>
</dbReference>
<dbReference type="SMART" id="SM00013">
    <property type="entry name" value="LRRNT"/>
    <property type="match status" value="1"/>
</dbReference>
<dbReference type="SMART" id="SM00369">
    <property type="entry name" value="LRR_TYP"/>
    <property type="match status" value="13"/>
</dbReference>
<dbReference type="GO" id="GO:0007165">
    <property type="term" value="P:signal transduction"/>
    <property type="evidence" value="ECO:0007669"/>
    <property type="project" value="InterPro"/>
</dbReference>
<keyword evidence="5 12" id="KW-0732">Signal</keyword>
<keyword evidence="10" id="KW-0325">Glycoprotein</keyword>
<feature type="chain" id="PRO_5038657703" evidence="12">
    <location>
        <begin position="28"/>
        <end position="1095"/>
    </location>
</feature>
<evidence type="ECO:0000313" key="14">
    <source>
        <dbReference type="Proteomes" id="UP000835206"/>
    </source>
</evidence>
<dbReference type="PROSITE" id="PS50104">
    <property type="entry name" value="TIR"/>
    <property type="match status" value="1"/>
</dbReference>
<evidence type="ECO:0000256" key="9">
    <source>
        <dbReference type="ARBA" id="ARBA00023170"/>
    </source>
</evidence>
<evidence type="ECO:0000313" key="15">
    <source>
        <dbReference type="RefSeq" id="XP_020718561.2"/>
    </source>
</evidence>
<dbReference type="FunFam" id="3.80.10.10:FF:001164">
    <property type="entry name" value="GH01279p"/>
    <property type="match status" value="2"/>
</dbReference>
<dbReference type="SMART" id="SM00255">
    <property type="entry name" value="TIR"/>
    <property type="match status" value="1"/>
</dbReference>
<dbReference type="GO" id="GO:0005886">
    <property type="term" value="C:plasma membrane"/>
    <property type="evidence" value="ECO:0007669"/>
    <property type="project" value="TreeGrafter"/>
</dbReference>
<dbReference type="OrthoDB" id="1421090at2759"/>
<dbReference type="PRINTS" id="PR00019">
    <property type="entry name" value="LEURICHRPT"/>
</dbReference>
<dbReference type="CTD" id="109651"/>
<evidence type="ECO:0000256" key="10">
    <source>
        <dbReference type="ARBA" id="ARBA00023180"/>
    </source>
</evidence>
<dbReference type="PROSITE" id="PS51450">
    <property type="entry name" value="LRR"/>
    <property type="match status" value="5"/>
</dbReference>
<dbReference type="RefSeq" id="XP_020718561.2">
    <property type="nucleotide sequence ID" value="XM_020862902.2"/>
</dbReference>
<dbReference type="Pfam" id="PF13855">
    <property type="entry name" value="LRR_8"/>
    <property type="match status" value="4"/>
</dbReference>
<dbReference type="InterPro" id="IPR000372">
    <property type="entry name" value="LRRNT"/>
</dbReference>
<dbReference type="Gene3D" id="3.80.10.10">
    <property type="entry name" value="Ribonuclease Inhibitor"/>
    <property type="match status" value="3"/>
</dbReference>
<dbReference type="InterPro" id="IPR032675">
    <property type="entry name" value="LRR_dom_sf"/>
</dbReference>
<dbReference type="Gene3D" id="3.40.50.10140">
    <property type="entry name" value="Toll/interleukin-1 receptor homology (TIR) domain"/>
    <property type="match status" value="1"/>
</dbReference>
<comment type="subcellular location">
    <subcellularLocation>
        <location evidence="1">Membrane</location>
        <topology evidence="1">Single-pass type I membrane protein</topology>
    </subcellularLocation>
</comment>
<keyword evidence="6" id="KW-0677">Repeat</keyword>
<comment type="similarity">
    <text evidence="2">Belongs to the Toll-like receptor family.</text>
</comment>
<evidence type="ECO:0000256" key="3">
    <source>
        <dbReference type="ARBA" id="ARBA00022614"/>
    </source>
</evidence>
<dbReference type="InterPro" id="IPR000483">
    <property type="entry name" value="Cys-rich_flank_reg_C"/>
</dbReference>
<evidence type="ECO:0000256" key="8">
    <source>
        <dbReference type="ARBA" id="ARBA00023136"/>
    </source>
</evidence>
<dbReference type="SMART" id="SM00365">
    <property type="entry name" value="LRR_SD22"/>
    <property type="match status" value="4"/>
</dbReference>
<keyword evidence="4 11" id="KW-0812">Transmembrane</keyword>
<organism evidence="14 15">
    <name type="scientific">Bombus terrestris</name>
    <name type="common">Buff-tailed bumblebee</name>
    <name type="synonym">Apis terrestris</name>
    <dbReference type="NCBI Taxonomy" id="30195"/>
    <lineage>
        <taxon>Eukaryota</taxon>
        <taxon>Metazoa</taxon>
        <taxon>Ecdysozoa</taxon>
        <taxon>Arthropoda</taxon>
        <taxon>Hexapoda</taxon>
        <taxon>Insecta</taxon>
        <taxon>Pterygota</taxon>
        <taxon>Neoptera</taxon>
        <taxon>Endopterygota</taxon>
        <taxon>Hymenoptera</taxon>
        <taxon>Apocrita</taxon>
        <taxon>Aculeata</taxon>
        <taxon>Apoidea</taxon>
        <taxon>Anthophila</taxon>
        <taxon>Apidae</taxon>
        <taxon>Bombus</taxon>
        <taxon>Bombus</taxon>
    </lineage>
</organism>
<dbReference type="KEGG" id="bter:100651716"/>
<dbReference type="SUPFAM" id="SSF52058">
    <property type="entry name" value="L domain-like"/>
    <property type="match status" value="3"/>
</dbReference>
<name>A0A9B7CW61_BOMTE</name>
<dbReference type="Proteomes" id="UP000835206">
    <property type="component" value="Chromosome 4"/>
</dbReference>
<dbReference type="GO" id="GO:0038023">
    <property type="term" value="F:signaling receptor activity"/>
    <property type="evidence" value="ECO:0007669"/>
    <property type="project" value="TreeGrafter"/>
</dbReference>
<feature type="domain" description="TIR" evidence="13">
    <location>
        <begin position="850"/>
        <end position="986"/>
    </location>
</feature>
<accession>A0A9B7CW61</accession>
<dbReference type="InterPro" id="IPR001611">
    <property type="entry name" value="Leu-rich_rpt"/>
</dbReference>
<dbReference type="SMART" id="SM00082">
    <property type="entry name" value="LRRCT"/>
    <property type="match status" value="2"/>
</dbReference>
<proteinExistence type="inferred from homology"/>
<dbReference type="PANTHER" id="PTHR24365">
    <property type="entry name" value="TOLL-LIKE RECEPTOR"/>
    <property type="match status" value="1"/>
</dbReference>
<feature type="signal peptide" evidence="12">
    <location>
        <begin position="1"/>
        <end position="27"/>
    </location>
</feature>
<dbReference type="PRINTS" id="PR01537">
    <property type="entry name" value="INTRLKN1R1F"/>
</dbReference>
<reference evidence="15" key="1">
    <citation type="submission" date="2025-08" db="UniProtKB">
        <authorList>
            <consortium name="RefSeq"/>
        </authorList>
    </citation>
    <scope>IDENTIFICATION</scope>
</reference>
<sequence length="1095" mass="125948">MRLNRMIEFSLRYWIILWIFIVATCYAFKGQCPQQYACTCLSSPNGDYEIHCPTDENSAFIVNVQQHLFIKTQCRNSPQWTDFHVNDLTYTDDIESIYFRMCTLPTNLSLGEIARRFGVRSVKTLVFESFEQLGPAINRTHLQKLPDLQHLTLSSNGLTNLSSDLFADIPQLVWLDLRENRVQLSPGIFNYTPNLEVLELGMNMMGNIEPSILNPLRKLRFLNLWQNKFTEIKPSTFDKLETLNSLDLNGNELTTLPKDIFAKLENLEALNLFSNNFSSLPEGLLEHNVRLREVNLYANKRNMTTLPNGLFANLKELVTVELRSNGLKEVPADLFRGSFSLKNISLQRNFIESLPKDLFNGLEHLSKLLLNYNELTSLPDEIFLHLKHLVTLDLSKNHLTSISRSIFKSLKSLEYLNMSENKLKVIEDTSFYSLTKLRIAQFSHNYLKFNASINTYPDDFGNKSVFHTCTALQELHLARNNISEIFSDWTIGSLKLRILDLRFNQITQISAENLQFLSNDIKVDLTHNRIKYIYLSTAERLAKFQTNPRNVIIYVENNPIVCNCDLYDFLRYMDGRMHPYVQNFFHIIPGHLKCQSPDWLANIEIVNLRSKKLKCQVADPCPSECNCWLKRDSKAFLIDCSHKNLTRVPHLTNITTLAPQVFQKLELNLTGNKLTRMSPIAEIGSNNMQISKLLLSNNNIDDISVDELPLNIEVLELHNNNISRLNSGVLQFMNNTSLMTVTLDGNPWICDCDTRDFLNFIQTKVIEIPNSLKITCKDMNVPMLKMTATDLCSTNIIIIIVISVVTAITGLIIGMLAALYYRYQREIKVWLYAHQLCLWLVTEDELDKDKLYDAFISYSHKDEDFIVNELVPKLESGPRPFKLCLHFRDWLAGEWIPTQIARSVQDSRRTVVVLSPNFLESVWGRMEFRAAHSQALSEGRARVILILYGEIGPTDDLDPELKAYLSMNTYVKWGDPWFWDKLRYALPHALPRRLSHEVPNPSQLAKYRVCKRFFANPCIQINGEKKDLIYPNNAPETPPAASTPPADSLKAFICDEKNNKEHFENLSPTSNAKLILLPEDLIKHNLLNKVQCTTV</sequence>
<gene>
    <name evidence="15" type="primary">LOC100651716</name>
</gene>
<keyword evidence="3" id="KW-0433">Leucine-rich repeat</keyword>
<keyword evidence="8 11" id="KW-0472">Membrane</keyword>
<feature type="transmembrane region" description="Helical" evidence="11">
    <location>
        <begin position="796"/>
        <end position="821"/>
    </location>
</feature>
<dbReference type="GeneID" id="100651716"/>
<dbReference type="Pfam" id="PF01582">
    <property type="entry name" value="TIR"/>
    <property type="match status" value="1"/>
</dbReference>
<evidence type="ECO:0000256" key="11">
    <source>
        <dbReference type="SAM" id="Phobius"/>
    </source>
</evidence>
<evidence type="ECO:0000256" key="5">
    <source>
        <dbReference type="ARBA" id="ARBA00022729"/>
    </source>
</evidence>
<evidence type="ECO:0000256" key="4">
    <source>
        <dbReference type="ARBA" id="ARBA00022692"/>
    </source>
</evidence>
<evidence type="ECO:0000256" key="12">
    <source>
        <dbReference type="SAM" id="SignalP"/>
    </source>
</evidence>
<dbReference type="InterPro" id="IPR000157">
    <property type="entry name" value="TIR_dom"/>
</dbReference>
<evidence type="ECO:0000256" key="2">
    <source>
        <dbReference type="ARBA" id="ARBA00009634"/>
    </source>
</evidence>
<evidence type="ECO:0000256" key="7">
    <source>
        <dbReference type="ARBA" id="ARBA00022989"/>
    </source>
</evidence>
<dbReference type="PANTHER" id="PTHR24365:SF541">
    <property type="entry name" value="PROTEIN TOLL-RELATED"/>
    <property type="match status" value="1"/>
</dbReference>
<evidence type="ECO:0000256" key="1">
    <source>
        <dbReference type="ARBA" id="ARBA00004479"/>
    </source>
</evidence>